<name>A0A1L9V7A6_ASPGL</name>
<dbReference type="GeneID" id="34466805"/>
<gene>
    <name evidence="1" type="ORF">ASPGLDRAFT_936868</name>
</gene>
<organism evidence="1 2">
    <name type="scientific">Aspergillus glaucus CBS 516.65</name>
    <dbReference type="NCBI Taxonomy" id="1160497"/>
    <lineage>
        <taxon>Eukaryota</taxon>
        <taxon>Fungi</taxon>
        <taxon>Dikarya</taxon>
        <taxon>Ascomycota</taxon>
        <taxon>Pezizomycotina</taxon>
        <taxon>Eurotiomycetes</taxon>
        <taxon>Eurotiomycetidae</taxon>
        <taxon>Eurotiales</taxon>
        <taxon>Aspergillaceae</taxon>
        <taxon>Aspergillus</taxon>
        <taxon>Aspergillus subgen. Aspergillus</taxon>
    </lineage>
</organism>
<dbReference type="AlphaFoldDB" id="A0A1L9V7A6"/>
<dbReference type="OrthoDB" id="4526849at2759"/>
<dbReference type="VEuPathDB" id="FungiDB:ASPGLDRAFT_936868"/>
<proteinExistence type="predicted"/>
<protein>
    <submittedName>
        <fullName evidence="1">Uncharacterized protein</fullName>
    </submittedName>
</protein>
<dbReference type="EMBL" id="KV878915">
    <property type="protein sequence ID" value="OJJ79742.1"/>
    <property type="molecule type" value="Genomic_DNA"/>
</dbReference>
<sequence>MAALCYPPSLQMDTRLKIFRFEAKPRNLSSGVHYHTDEQEPYSDSIFGQEVAEPLGQAFACSNGADGKWNDHDGWLITLHGSKLRVLHAYFSQSYLLQVNSPVLPLEQRLPVWCSPQFNLKYPNEWDQALRMVMGLICPRPCPSPPTRSSSSSPFLPFMTHCFVFLHRLFIVLLFDFA</sequence>
<reference evidence="2" key="1">
    <citation type="journal article" date="2017" name="Genome Biol.">
        <title>Comparative genomics reveals high biological diversity and specific adaptations in the industrially and medically important fungal genus Aspergillus.</title>
        <authorList>
            <person name="de Vries R.P."/>
            <person name="Riley R."/>
            <person name="Wiebenga A."/>
            <person name="Aguilar-Osorio G."/>
            <person name="Amillis S."/>
            <person name="Uchima C.A."/>
            <person name="Anderluh G."/>
            <person name="Asadollahi M."/>
            <person name="Askin M."/>
            <person name="Barry K."/>
            <person name="Battaglia E."/>
            <person name="Bayram O."/>
            <person name="Benocci T."/>
            <person name="Braus-Stromeyer S.A."/>
            <person name="Caldana C."/>
            <person name="Canovas D."/>
            <person name="Cerqueira G.C."/>
            <person name="Chen F."/>
            <person name="Chen W."/>
            <person name="Choi C."/>
            <person name="Clum A."/>
            <person name="Dos Santos R.A."/>
            <person name="Damasio A.R."/>
            <person name="Diallinas G."/>
            <person name="Emri T."/>
            <person name="Fekete E."/>
            <person name="Flipphi M."/>
            <person name="Freyberg S."/>
            <person name="Gallo A."/>
            <person name="Gournas C."/>
            <person name="Habgood R."/>
            <person name="Hainaut M."/>
            <person name="Harispe M.L."/>
            <person name="Henrissat B."/>
            <person name="Hilden K.S."/>
            <person name="Hope R."/>
            <person name="Hossain A."/>
            <person name="Karabika E."/>
            <person name="Karaffa L."/>
            <person name="Karanyi Z."/>
            <person name="Krasevec N."/>
            <person name="Kuo A."/>
            <person name="Kusch H."/>
            <person name="LaButti K."/>
            <person name="Lagendijk E.L."/>
            <person name="Lapidus A."/>
            <person name="Levasseur A."/>
            <person name="Lindquist E."/>
            <person name="Lipzen A."/>
            <person name="Logrieco A.F."/>
            <person name="MacCabe A."/>
            <person name="Maekelae M.R."/>
            <person name="Malavazi I."/>
            <person name="Melin P."/>
            <person name="Meyer V."/>
            <person name="Mielnichuk N."/>
            <person name="Miskei M."/>
            <person name="Molnar A.P."/>
            <person name="Mule G."/>
            <person name="Ngan C.Y."/>
            <person name="Orejas M."/>
            <person name="Orosz E."/>
            <person name="Ouedraogo J.P."/>
            <person name="Overkamp K.M."/>
            <person name="Park H.-S."/>
            <person name="Perrone G."/>
            <person name="Piumi F."/>
            <person name="Punt P.J."/>
            <person name="Ram A.F."/>
            <person name="Ramon A."/>
            <person name="Rauscher S."/>
            <person name="Record E."/>
            <person name="Riano-Pachon D.M."/>
            <person name="Robert V."/>
            <person name="Roehrig J."/>
            <person name="Ruller R."/>
            <person name="Salamov A."/>
            <person name="Salih N.S."/>
            <person name="Samson R.A."/>
            <person name="Sandor E."/>
            <person name="Sanguinetti M."/>
            <person name="Schuetze T."/>
            <person name="Sepcic K."/>
            <person name="Shelest E."/>
            <person name="Sherlock G."/>
            <person name="Sophianopoulou V."/>
            <person name="Squina F.M."/>
            <person name="Sun H."/>
            <person name="Susca A."/>
            <person name="Todd R.B."/>
            <person name="Tsang A."/>
            <person name="Unkles S.E."/>
            <person name="van de Wiele N."/>
            <person name="van Rossen-Uffink D."/>
            <person name="Oliveira J.V."/>
            <person name="Vesth T.C."/>
            <person name="Visser J."/>
            <person name="Yu J.-H."/>
            <person name="Zhou M."/>
            <person name="Andersen M.R."/>
            <person name="Archer D.B."/>
            <person name="Baker S.E."/>
            <person name="Benoit I."/>
            <person name="Brakhage A.A."/>
            <person name="Braus G.H."/>
            <person name="Fischer R."/>
            <person name="Frisvad J.C."/>
            <person name="Goldman G.H."/>
            <person name="Houbraken J."/>
            <person name="Oakley B."/>
            <person name="Pocsi I."/>
            <person name="Scazzocchio C."/>
            <person name="Seiboth B."/>
            <person name="vanKuyk P.A."/>
            <person name="Wortman J."/>
            <person name="Dyer P.S."/>
            <person name="Grigoriev I.V."/>
        </authorList>
    </citation>
    <scope>NUCLEOTIDE SEQUENCE [LARGE SCALE GENOMIC DNA]</scope>
    <source>
        <strain evidence="2">CBS 516.65</strain>
    </source>
</reference>
<dbReference type="Proteomes" id="UP000184300">
    <property type="component" value="Unassembled WGS sequence"/>
</dbReference>
<dbReference type="RefSeq" id="XP_022396440.1">
    <property type="nucleotide sequence ID" value="XM_022550545.1"/>
</dbReference>
<accession>A0A1L9V7A6</accession>
<evidence type="ECO:0000313" key="1">
    <source>
        <dbReference type="EMBL" id="OJJ79742.1"/>
    </source>
</evidence>
<keyword evidence="2" id="KW-1185">Reference proteome</keyword>
<evidence type="ECO:0000313" key="2">
    <source>
        <dbReference type="Proteomes" id="UP000184300"/>
    </source>
</evidence>